<accession>A0A939RZV5</accession>
<organism evidence="1 2">
    <name type="scientific">Leucobacter ruminantium</name>
    <dbReference type="NCBI Taxonomy" id="1289170"/>
    <lineage>
        <taxon>Bacteria</taxon>
        <taxon>Bacillati</taxon>
        <taxon>Actinomycetota</taxon>
        <taxon>Actinomycetes</taxon>
        <taxon>Micrococcales</taxon>
        <taxon>Microbacteriaceae</taxon>
        <taxon>Leucobacter</taxon>
    </lineage>
</organism>
<keyword evidence="2" id="KW-1185">Reference proteome</keyword>
<proteinExistence type="predicted"/>
<sequence>MKDMDTNKKPVAGRAPWTREDALVWALRVAETQVPVSDVLADASVIGAYLDGDFAPTERAIATVQRYRDRIGSGPVEAASVDEYLCDLIRDLRETIIDAEIVNEEPES</sequence>
<evidence type="ECO:0000313" key="1">
    <source>
        <dbReference type="EMBL" id="MBO1805869.1"/>
    </source>
</evidence>
<name>A0A939RZV5_9MICO</name>
<protein>
    <submittedName>
        <fullName evidence="1">Uncharacterized protein</fullName>
    </submittedName>
</protein>
<dbReference type="Proteomes" id="UP000664398">
    <property type="component" value="Unassembled WGS sequence"/>
</dbReference>
<comment type="caution">
    <text evidence="1">The sequence shown here is derived from an EMBL/GenBank/DDBJ whole genome shotgun (WGS) entry which is preliminary data.</text>
</comment>
<dbReference type="AlphaFoldDB" id="A0A939RZV5"/>
<gene>
    <name evidence="1" type="ORF">J4H91_11165</name>
</gene>
<evidence type="ECO:0000313" key="2">
    <source>
        <dbReference type="Proteomes" id="UP000664398"/>
    </source>
</evidence>
<dbReference type="RefSeq" id="WP_208046339.1">
    <property type="nucleotide sequence ID" value="NZ_JAGDYL010000019.1"/>
</dbReference>
<reference evidence="1" key="1">
    <citation type="submission" date="2021-03" db="EMBL/GenBank/DDBJ databases">
        <title>Leucobacter chromiisoli sp. nov., isolated from chromium-containing soil of chemical plant.</title>
        <authorList>
            <person name="Xu Z."/>
        </authorList>
    </citation>
    <scope>NUCLEOTIDE SEQUENCE</scope>
    <source>
        <strain evidence="1">A2</strain>
    </source>
</reference>
<dbReference type="EMBL" id="JAGDYL010000019">
    <property type="protein sequence ID" value="MBO1805869.1"/>
    <property type="molecule type" value="Genomic_DNA"/>
</dbReference>